<sequence length="297" mass="33334">MRVTQGMLSNNMLRNLSNSYANMGKYQEQLTTGKKISRPSQDPVVAMKGINYRSQLTRTQQFQRNINEVNNWMDNSDASLDKATKALQRIRELTVQASNDTYEGSQRENIAKEIRQLKEHIGTIANTKVNDKYIFNGANTTEQPVDLETFTVNQSDTPVNIEVSEGVQLKANVTPSNVFGEEVFTSIENFASSLEDASVMGDSVPQEELSDFVKAFDGHINDIINERADLGSRMNRVELVTDRLSSQEVSMTKMMSENEDADIEKVITDLKAQESIHRAALGVGSRIIQPTLMDFLR</sequence>
<dbReference type="EMBL" id="SRJC01000003">
    <property type="protein sequence ID" value="TGB02370.1"/>
    <property type="molecule type" value="Genomic_DNA"/>
</dbReference>
<evidence type="ECO:0000256" key="1">
    <source>
        <dbReference type="ARBA" id="ARBA00004365"/>
    </source>
</evidence>
<keyword evidence="6" id="KW-0969">Cilium</keyword>
<proteinExistence type="inferred from homology"/>
<dbReference type="Gene3D" id="1.20.1330.10">
    <property type="entry name" value="f41 fragment of flagellin, N-terminal domain"/>
    <property type="match status" value="1"/>
</dbReference>
<evidence type="ECO:0000256" key="3">
    <source>
        <dbReference type="ARBA" id="ARBA00023143"/>
    </source>
</evidence>
<dbReference type="InterPro" id="IPR013384">
    <property type="entry name" value="Flagell_FlgL"/>
</dbReference>
<name>A0A4Z0GX48_9BACI</name>
<keyword evidence="7" id="KW-1185">Reference proteome</keyword>
<reference evidence="6 7" key="1">
    <citation type="journal article" date="2003" name="Int. J. Syst. Evol. Microbiol.">
        <title>Halobacillus salinus sp. nov., isolated from a salt lake on the coast of the East Sea in Korea.</title>
        <authorList>
            <person name="Yoon J.H."/>
            <person name="Kang K.H."/>
            <person name="Park Y.H."/>
        </authorList>
    </citation>
    <scope>NUCLEOTIDE SEQUENCE [LARGE SCALE GENOMIC DNA]</scope>
    <source>
        <strain evidence="6 7">HSL-3</strain>
    </source>
</reference>
<feature type="domain" description="Flagellin N-terminal" evidence="4">
    <location>
        <begin position="7"/>
        <end position="140"/>
    </location>
</feature>
<dbReference type="Pfam" id="PF00700">
    <property type="entry name" value="Flagellin_C"/>
    <property type="match status" value="1"/>
</dbReference>
<dbReference type="RefSeq" id="WP_135328012.1">
    <property type="nucleotide sequence ID" value="NZ_SRJC01000003.1"/>
</dbReference>
<dbReference type="AlphaFoldDB" id="A0A4Z0GX48"/>
<comment type="subcellular location">
    <subcellularLocation>
        <location evidence="1">Bacterial flagellum</location>
    </subcellularLocation>
</comment>
<dbReference type="GO" id="GO:0005198">
    <property type="term" value="F:structural molecule activity"/>
    <property type="evidence" value="ECO:0007669"/>
    <property type="project" value="InterPro"/>
</dbReference>
<evidence type="ECO:0000259" key="4">
    <source>
        <dbReference type="Pfam" id="PF00669"/>
    </source>
</evidence>
<keyword evidence="6" id="KW-0282">Flagellum</keyword>
<evidence type="ECO:0000256" key="2">
    <source>
        <dbReference type="ARBA" id="ARBA00005709"/>
    </source>
</evidence>
<evidence type="ECO:0000313" key="7">
    <source>
        <dbReference type="Proteomes" id="UP000297982"/>
    </source>
</evidence>
<keyword evidence="3" id="KW-0975">Bacterial flagellum</keyword>
<dbReference type="STRING" id="192814.GCA_900166575_03330"/>
<dbReference type="SUPFAM" id="SSF64518">
    <property type="entry name" value="Phase 1 flagellin"/>
    <property type="match status" value="1"/>
</dbReference>
<dbReference type="GO" id="GO:0071973">
    <property type="term" value="P:bacterial-type flagellum-dependent cell motility"/>
    <property type="evidence" value="ECO:0007669"/>
    <property type="project" value="InterPro"/>
</dbReference>
<protein>
    <submittedName>
        <fullName evidence="6">Flagellar hook-associated protein FlgL</fullName>
    </submittedName>
</protein>
<comment type="caution">
    <text evidence="6">The sequence shown here is derived from an EMBL/GenBank/DDBJ whole genome shotgun (WGS) entry which is preliminary data.</text>
</comment>
<dbReference type="PANTHER" id="PTHR42792">
    <property type="entry name" value="FLAGELLIN"/>
    <property type="match status" value="1"/>
</dbReference>
<gene>
    <name evidence="6" type="primary">flgL</name>
    <name evidence="6" type="ORF">E4663_13585</name>
</gene>
<evidence type="ECO:0000259" key="5">
    <source>
        <dbReference type="Pfam" id="PF00700"/>
    </source>
</evidence>
<dbReference type="Pfam" id="PF00669">
    <property type="entry name" value="Flagellin_N"/>
    <property type="match status" value="1"/>
</dbReference>
<feature type="domain" description="Flagellin C-terminal" evidence="5">
    <location>
        <begin position="214"/>
        <end position="289"/>
    </location>
</feature>
<evidence type="ECO:0000313" key="6">
    <source>
        <dbReference type="EMBL" id="TGB02370.1"/>
    </source>
</evidence>
<dbReference type="Proteomes" id="UP000297982">
    <property type="component" value="Unassembled WGS sequence"/>
</dbReference>
<dbReference type="PANTHER" id="PTHR42792:SF1">
    <property type="entry name" value="FLAGELLAR HOOK-ASSOCIATED PROTEIN 3"/>
    <property type="match status" value="1"/>
</dbReference>
<dbReference type="GO" id="GO:0009424">
    <property type="term" value="C:bacterial-type flagellum hook"/>
    <property type="evidence" value="ECO:0007669"/>
    <property type="project" value="InterPro"/>
</dbReference>
<comment type="similarity">
    <text evidence="2">Belongs to the bacterial flagellin family.</text>
</comment>
<accession>A0A4Z0GX48</accession>
<dbReference type="InterPro" id="IPR001492">
    <property type="entry name" value="Flagellin"/>
</dbReference>
<dbReference type="NCBIfam" id="TIGR02550">
    <property type="entry name" value="flagell_flgL"/>
    <property type="match status" value="1"/>
</dbReference>
<dbReference type="InterPro" id="IPR046358">
    <property type="entry name" value="Flagellin_C"/>
</dbReference>
<organism evidence="6 7">
    <name type="scientific">Halobacillus salinus</name>
    <dbReference type="NCBI Taxonomy" id="192814"/>
    <lineage>
        <taxon>Bacteria</taxon>
        <taxon>Bacillati</taxon>
        <taxon>Bacillota</taxon>
        <taxon>Bacilli</taxon>
        <taxon>Bacillales</taxon>
        <taxon>Bacillaceae</taxon>
        <taxon>Halobacillus</taxon>
    </lineage>
</organism>
<keyword evidence="6" id="KW-0966">Cell projection</keyword>
<dbReference type="InterPro" id="IPR001029">
    <property type="entry name" value="Flagellin_N"/>
</dbReference>